<reference evidence="1" key="1">
    <citation type="submission" date="2023-06" db="EMBL/GenBank/DDBJ databases">
        <title>Genome-scale phylogeny and comparative genomics of the fungal order Sordariales.</title>
        <authorList>
            <consortium name="Lawrence Berkeley National Laboratory"/>
            <person name="Hensen N."/>
            <person name="Bonometti L."/>
            <person name="Westerberg I."/>
            <person name="Brannstrom I.O."/>
            <person name="Guillou S."/>
            <person name="Cros-Aarteil S."/>
            <person name="Calhoun S."/>
            <person name="Haridas S."/>
            <person name="Kuo A."/>
            <person name="Mondo S."/>
            <person name="Pangilinan J."/>
            <person name="Riley R."/>
            <person name="LaButti K."/>
            <person name="Andreopoulos B."/>
            <person name="Lipzen A."/>
            <person name="Chen C."/>
            <person name="Yanf M."/>
            <person name="Daum C."/>
            <person name="Ng V."/>
            <person name="Clum A."/>
            <person name="Steindorff A."/>
            <person name="Ohm R."/>
            <person name="Martin F."/>
            <person name="Silar P."/>
            <person name="Natvig D."/>
            <person name="Lalanne C."/>
            <person name="Gautier V."/>
            <person name="Ament-velasquez S.L."/>
            <person name="Kruys A."/>
            <person name="Hutchinson M.I."/>
            <person name="Powell A.J."/>
            <person name="Barry K."/>
            <person name="Miller A.N."/>
            <person name="Grigoriev I.V."/>
            <person name="Debuchy R."/>
            <person name="Gladieux P."/>
            <person name="Thoren M.H."/>
            <person name="Johannesson H."/>
        </authorList>
    </citation>
    <scope>NUCLEOTIDE SEQUENCE</scope>
    <source>
        <strain evidence="1">SMH3187-1</strain>
    </source>
</reference>
<dbReference type="EMBL" id="JAUKUD010000007">
    <property type="protein sequence ID" value="KAK0738689.1"/>
    <property type="molecule type" value="Genomic_DNA"/>
</dbReference>
<dbReference type="AlphaFoldDB" id="A0AA40BQS6"/>
<dbReference type="Proteomes" id="UP001172155">
    <property type="component" value="Unassembled WGS sequence"/>
</dbReference>
<comment type="caution">
    <text evidence="1">The sequence shown here is derived from an EMBL/GenBank/DDBJ whole genome shotgun (WGS) entry which is preliminary data.</text>
</comment>
<evidence type="ECO:0000313" key="2">
    <source>
        <dbReference type="Proteomes" id="UP001172155"/>
    </source>
</evidence>
<protein>
    <submittedName>
        <fullName evidence="1">Uncharacterized protein</fullName>
    </submittedName>
</protein>
<gene>
    <name evidence="1" type="ORF">B0T18DRAFT_333187</name>
</gene>
<sequence length="778" mass="85726">MTATPTSSAPSAPARLPDLPTLTKKLAEASSAAWPATPTPYNKVKVFLMSWEKDDLDTDTELACLASIFQGLYHFDTESWKIPLRRSAAELSRKIASVIEADGKDGNLIIFYYTGHARANEHPDGRPVWFANRTPNTPFVKSSVFHSHLGTTDSDILLLYDSPHAIQSSATSSKKRVIETLAAHSLDSKQVPTTSDDKARIFSASLIQELAHAAHTNQPLSIIDLHARLISRQQSLSPKDTLTSTAEYSILQLDATTKQPIPARHSLPLHNWLSTKPRTIVLAPLAAPETPKDAERPAVLITAPAKLHGNMSSFEGPEVLIACRLQEETLDTDKWTHWLAAAPKGAQQICITAVHPSVDDSVLLLLRMPVQIWDMLPMSQSVSLVGYTVGDGQSTTTGGMTGPKKSQGDTVVRRTWPKSFGEAIGKADDAIKQDAAEPESAIDRFAARLNSLLEDISKDSDNPARKYIAEEMESFCLPASIEDEDAGSELVAVLTERGQGVEEITRFLDRKQLVSALLEKPVTPKETASFLKDFLYKHVAFQSGIEAKMTPTQQAFQLSFHLPVLAWRKDSTASLDPRNLRDCRDIGTISHGAASETYLYEAQVSCMVSGTSNGSWTTHALFDTYHDDGSSKHDVHVLKSDENRLVDVLIGQHDSATSITDARDYFLRSMESCVQVSCGEWRNSGASLLKAVKDHASISRPIPHTSRRLIQLSQEFQHGLASTTRAWERFKDTDIAYFSPLSASQQFSIVNIDNDMRDLEDFRESLSQRTVILQTLSS</sequence>
<organism evidence="1 2">
    <name type="scientific">Schizothecium vesticola</name>
    <dbReference type="NCBI Taxonomy" id="314040"/>
    <lineage>
        <taxon>Eukaryota</taxon>
        <taxon>Fungi</taxon>
        <taxon>Dikarya</taxon>
        <taxon>Ascomycota</taxon>
        <taxon>Pezizomycotina</taxon>
        <taxon>Sordariomycetes</taxon>
        <taxon>Sordariomycetidae</taxon>
        <taxon>Sordariales</taxon>
        <taxon>Schizotheciaceae</taxon>
        <taxon>Schizothecium</taxon>
    </lineage>
</organism>
<evidence type="ECO:0000313" key="1">
    <source>
        <dbReference type="EMBL" id="KAK0738689.1"/>
    </source>
</evidence>
<accession>A0AA40BQS6</accession>
<name>A0AA40BQS6_9PEZI</name>
<keyword evidence="2" id="KW-1185">Reference proteome</keyword>
<feature type="non-terminal residue" evidence="1">
    <location>
        <position position="778"/>
    </location>
</feature>
<proteinExistence type="predicted"/>